<dbReference type="SUPFAM" id="SSF51703">
    <property type="entry name" value="Cobalamin (vitamin B12)-dependent enzymes"/>
    <property type="match status" value="1"/>
</dbReference>
<dbReference type="Pfam" id="PF01642">
    <property type="entry name" value="MM_CoA_mutase"/>
    <property type="match status" value="1"/>
</dbReference>
<dbReference type="AlphaFoldDB" id="A0A484H9U6"/>
<organism evidence="7">
    <name type="scientific">invertebrate metagenome</name>
    <dbReference type="NCBI Taxonomy" id="1711999"/>
    <lineage>
        <taxon>unclassified sequences</taxon>
        <taxon>metagenomes</taxon>
        <taxon>organismal metagenomes</taxon>
    </lineage>
</organism>
<dbReference type="GO" id="GO:0046872">
    <property type="term" value="F:metal ion binding"/>
    <property type="evidence" value="ECO:0007669"/>
    <property type="project" value="InterPro"/>
</dbReference>
<evidence type="ECO:0000313" key="7">
    <source>
        <dbReference type="EMBL" id="VBB68928.1"/>
    </source>
</evidence>
<evidence type="ECO:0000256" key="1">
    <source>
        <dbReference type="ARBA" id="ARBA00001922"/>
    </source>
</evidence>
<sequence length="699" mass="73816">MNNENMVSVGDFPTPSYEEWRSAVDKALKGAPFEKKMVSQTYEGISIPPIYTSKNWPAAGEPSGFPGKQPFTRGFSACGVGAEGWCIRQEQAAPDLKVANAAILADLKHGTTSFLIRIDKAARSGLDPDQANPGLIGVDGVMAYARADFDALMDRVQLDLVPIALAAGSQFLGTAAMLASLWQQRKVTGNEAKGAFNADPLGTLAATGTLPVPVEMALAHMADLAAYTALHWPNVTAVGVDTTPYYDAGATESQDLACAMATGVAYLRAMTAAGMEVNTACHQIAFTFPVGCDFFLSMAKLRAARKLWARITESCTGTPTAARIHARTTERMLTRCDPWVNMLRTTTAAFAAGVAGANSITVLPFDHALGHADAFSRRIARNSQIILREESSLTRVIDPAGGSWYVESLTDQLAHAAWGLFQDIEKAGGMAMALRSGIIAEKIDAVHVVRERNIAHRKDPLTGISEFPNIAELVPSHPDVDRKSLADQARVALPANRVEAARALRGAELGSLTERAVAAATDGATIGSIAAALAAGTSSGVSLQSLPRHCLAESFEALRSAAAAYKTNTGAWPTIFLANIGLIAAHTGRATYAKNFFEAGGVKTLTNNGFTEAKACAAAFQDSGAHIAILCSSDALYEKYVSTMAPALKAAGCQFLFLAGNPGDRKEGYLKAGVDDFIFVGCDVLGSLRTTLSRLGVTH</sequence>
<dbReference type="GO" id="GO:0004494">
    <property type="term" value="F:methylmalonyl-CoA mutase activity"/>
    <property type="evidence" value="ECO:0007669"/>
    <property type="project" value="UniProtKB-EC"/>
</dbReference>
<proteinExistence type="inferred from homology"/>
<keyword evidence="5" id="KW-0170">Cobalt</keyword>
<feature type="domain" description="Methylmalonyl-CoA mutase alpha/beta chain catalytic" evidence="6">
    <location>
        <begin position="40"/>
        <end position="535"/>
    </location>
</feature>
<protein>
    <submittedName>
        <fullName evidence="7">Methylmalonyl-CoA mutase</fullName>
        <ecNumber evidence="7">5.4.99.2</ecNumber>
    </submittedName>
</protein>
<keyword evidence="3" id="KW-0846">Cobalamin</keyword>
<dbReference type="InterPro" id="IPR006099">
    <property type="entry name" value="MeMalonylCoA_mutase_a/b_cat"/>
</dbReference>
<dbReference type="GO" id="GO:0005737">
    <property type="term" value="C:cytoplasm"/>
    <property type="evidence" value="ECO:0007669"/>
    <property type="project" value="TreeGrafter"/>
</dbReference>
<evidence type="ECO:0000256" key="2">
    <source>
        <dbReference type="ARBA" id="ARBA00008465"/>
    </source>
</evidence>
<dbReference type="PANTHER" id="PTHR48101:SF4">
    <property type="entry name" value="METHYLMALONYL-COA MUTASE, MITOCHONDRIAL"/>
    <property type="match status" value="1"/>
</dbReference>
<dbReference type="InterPro" id="IPR036724">
    <property type="entry name" value="Cobalamin-bd_sf"/>
</dbReference>
<dbReference type="InterPro" id="IPR016176">
    <property type="entry name" value="Cbl-dep_enz_cat"/>
</dbReference>
<name>A0A484H9U6_9ZZZZ</name>
<keyword evidence="4 7" id="KW-0413">Isomerase</keyword>
<evidence type="ECO:0000256" key="5">
    <source>
        <dbReference type="ARBA" id="ARBA00023285"/>
    </source>
</evidence>
<dbReference type="CDD" id="cd03677">
    <property type="entry name" value="MM_CoA_mutase_beta"/>
    <property type="match status" value="1"/>
</dbReference>
<dbReference type="Gene3D" id="3.40.50.280">
    <property type="entry name" value="Cobalamin-binding domain"/>
    <property type="match status" value="1"/>
</dbReference>
<comment type="similarity">
    <text evidence="2">Belongs to the methylmalonyl-CoA mutase family.</text>
</comment>
<gene>
    <name evidence="7" type="ORF">RIEGSTA812A_PEG_401</name>
</gene>
<evidence type="ECO:0000259" key="6">
    <source>
        <dbReference type="Pfam" id="PF01642"/>
    </source>
</evidence>
<dbReference type="Gene3D" id="3.20.20.240">
    <property type="entry name" value="Methylmalonyl-CoA mutase"/>
    <property type="match status" value="1"/>
</dbReference>
<dbReference type="SUPFAM" id="SSF52242">
    <property type="entry name" value="Cobalamin (vitamin B12)-binding domain"/>
    <property type="match status" value="1"/>
</dbReference>
<dbReference type="PANTHER" id="PTHR48101">
    <property type="entry name" value="METHYLMALONYL-COA MUTASE, MITOCHONDRIAL-RELATED"/>
    <property type="match status" value="1"/>
</dbReference>
<evidence type="ECO:0000256" key="4">
    <source>
        <dbReference type="ARBA" id="ARBA00023235"/>
    </source>
</evidence>
<dbReference type="GO" id="GO:0019678">
    <property type="term" value="P:propionate metabolic process, methylmalonyl pathway"/>
    <property type="evidence" value="ECO:0007669"/>
    <property type="project" value="TreeGrafter"/>
</dbReference>
<reference evidence="7" key="1">
    <citation type="submission" date="2018-10" db="EMBL/GenBank/DDBJ databases">
        <authorList>
            <person name="Gruber-Vodicka H."/>
            <person name="Jaeckle O."/>
        </authorList>
    </citation>
    <scope>NUCLEOTIDE SEQUENCE</scope>
</reference>
<dbReference type="EC" id="5.4.99.2" evidence="7"/>
<dbReference type="EMBL" id="LR026963">
    <property type="protein sequence ID" value="VBB68928.1"/>
    <property type="molecule type" value="Genomic_DNA"/>
</dbReference>
<dbReference type="GO" id="GO:0031419">
    <property type="term" value="F:cobalamin binding"/>
    <property type="evidence" value="ECO:0007669"/>
    <property type="project" value="UniProtKB-KW"/>
</dbReference>
<accession>A0A484H9U6</accession>
<evidence type="ECO:0000256" key="3">
    <source>
        <dbReference type="ARBA" id="ARBA00022628"/>
    </source>
</evidence>
<comment type="cofactor">
    <cofactor evidence="1">
        <name>adenosylcob(III)alamin</name>
        <dbReference type="ChEBI" id="CHEBI:18408"/>
    </cofactor>
</comment>